<proteinExistence type="predicted"/>
<evidence type="ECO:0000313" key="2">
    <source>
        <dbReference type="EMBL" id="NAS14298.1"/>
    </source>
</evidence>
<organism evidence="2 3">
    <name type="scientific">Poritiphilus flavus</name>
    <dbReference type="NCBI Taxonomy" id="2697053"/>
    <lineage>
        <taxon>Bacteria</taxon>
        <taxon>Pseudomonadati</taxon>
        <taxon>Bacteroidota</taxon>
        <taxon>Flavobacteriia</taxon>
        <taxon>Flavobacteriales</taxon>
        <taxon>Flavobacteriaceae</taxon>
        <taxon>Poritiphilus</taxon>
    </lineage>
</organism>
<comment type="caution">
    <text evidence="2">The sequence shown here is derived from an EMBL/GenBank/DDBJ whole genome shotgun (WGS) entry which is preliminary data.</text>
</comment>
<reference evidence="2 3" key="1">
    <citation type="submission" date="2020-01" db="EMBL/GenBank/DDBJ databases">
        <title>Bacteria diversity of Porities sp.</title>
        <authorList>
            <person name="Wang G."/>
        </authorList>
    </citation>
    <scope>NUCLEOTIDE SEQUENCE [LARGE SCALE GENOMIC DNA]</scope>
    <source>
        <strain evidence="2 3">R33</strain>
    </source>
</reference>
<dbReference type="RefSeq" id="WP_161437339.1">
    <property type="nucleotide sequence ID" value="NZ_WXYO01000009.1"/>
</dbReference>
<evidence type="ECO:0000256" key="1">
    <source>
        <dbReference type="SAM" id="MobiDB-lite"/>
    </source>
</evidence>
<accession>A0A6L9EIH0</accession>
<name>A0A6L9EIH0_9FLAO</name>
<gene>
    <name evidence="2" type="ORF">GTQ38_19965</name>
</gene>
<feature type="region of interest" description="Disordered" evidence="1">
    <location>
        <begin position="270"/>
        <end position="291"/>
    </location>
</feature>
<dbReference type="AlphaFoldDB" id="A0A6L9EIH0"/>
<dbReference type="Pfam" id="PF19268">
    <property type="entry name" value="CIS_TMP"/>
    <property type="match status" value="1"/>
</dbReference>
<protein>
    <submittedName>
        <fullName evidence="2">Uncharacterized protein</fullName>
    </submittedName>
</protein>
<dbReference type="EMBL" id="WXYO01000009">
    <property type="protein sequence ID" value="NAS14298.1"/>
    <property type="molecule type" value="Genomic_DNA"/>
</dbReference>
<keyword evidence="3" id="KW-1185">Reference proteome</keyword>
<evidence type="ECO:0000313" key="3">
    <source>
        <dbReference type="Proteomes" id="UP000475249"/>
    </source>
</evidence>
<sequence length="478" mass="54934">MDRSKRHIINRINLTFDCSSEQLPALQALGLADELQHCLEDIAPFLDERFGQGVTRIPELSLNLDLNADSLYKLRKSLSEQLVTVLLELGTQRDNANSEWVISDKSVSPEMAFFYFLKHGETPWFSLKPEPERVDFSKDRIKSDFIELLTNEAVARERLADQVPLKLLYDILLKTLGEKPVLPLFSFLETIKRESRNYSKRFAAGHRLRQHFLKSFLNYAFSLEVGNDWKDLAASVWPSFSKQIKEECNGNHLLFLEFLQTQLPESLSRKNNKHGVDLSGSENTESNTPKERVFANQGIKAERDDWQAESKDRRQLVYNAGLVLLHPFIKRLFLKVGLLENDQFISTAHQQRALCLMHTLATGSTIFPEEELLLAKVLCHYPVQKPLPRELPISEFELEEINQLLESAVAHWGALKKTSIDGLRINFLQRKGTLEQDGPGITLYVEKHTADILLDQLPWGISIIHFPWLPNVLTVKWR</sequence>
<dbReference type="InterPro" id="IPR045538">
    <property type="entry name" value="CIS_TMP"/>
</dbReference>
<dbReference type="Proteomes" id="UP000475249">
    <property type="component" value="Unassembled WGS sequence"/>
</dbReference>